<protein>
    <submittedName>
        <fullName evidence="1">Uncharacterized protein</fullName>
    </submittedName>
</protein>
<organism evidence="1 2">
    <name type="scientific">Solanum commersonii</name>
    <name type="common">Commerson's wild potato</name>
    <name type="synonym">Commerson's nightshade</name>
    <dbReference type="NCBI Taxonomy" id="4109"/>
    <lineage>
        <taxon>Eukaryota</taxon>
        <taxon>Viridiplantae</taxon>
        <taxon>Streptophyta</taxon>
        <taxon>Embryophyta</taxon>
        <taxon>Tracheophyta</taxon>
        <taxon>Spermatophyta</taxon>
        <taxon>Magnoliopsida</taxon>
        <taxon>eudicotyledons</taxon>
        <taxon>Gunneridae</taxon>
        <taxon>Pentapetalae</taxon>
        <taxon>asterids</taxon>
        <taxon>lamiids</taxon>
        <taxon>Solanales</taxon>
        <taxon>Solanaceae</taxon>
        <taxon>Solanoideae</taxon>
        <taxon>Solaneae</taxon>
        <taxon>Solanum</taxon>
    </lineage>
</organism>
<dbReference type="OrthoDB" id="1902316at2759"/>
<proteinExistence type="predicted"/>
<comment type="caution">
    <text evidence="1">The sequence shown here is derived from an EMBL/GenBank/DDBJ whole genome shotgun (WGS) entry which is preliminary data.</text>
</comment>
<dbReference type="Proteomes" id="UP000824120">
    <property type="component" value="Chromosome 12"/>
</dbReference>
<name>A0A9J5WBN5_SOLCO</name>
<dbReference type="AlphaFoldDB" id="A0A9J5WBN5"/>
<evidence type="ECO:0000313" key="2">
    <source>
        <dbReference type="Proteomes" id="UP000824120"/>
    </source>
</evidence>
<dbReference type="InterPro" id="IPR039326">
    <property type="entry name" value="Patronus"/>
</dbReference>
<keyword evidence="2" id="KW-1185">Reference proteome</keyword>
<dbReference type="PANTHER" id="PTHR35125:SF2">
    <property type="entry name" value="PROTEIN PATRONUS 2-LIKE"/>
    <property type="match status" value="1"/>
</dbReference>
<evidence type="ECO:0000313" key="1">
    <source>
        <dbReference type="EMBL" id="KAG5572350.1"/>
    </source>
</evidence>
<reference evidence="1 2" key="1">
    <citation type="submission" date="2020-09" db="EMBL/GenBank/DDBJ databases">
        <title>De no assembly of potato wild relative species, Solanum commersonii.</title>
        <authorList>
            <person name="Cho K."/>
        </authorList>
    </citation>
    <scope>NUCLEOTIDE SEQUENCE [LARGE SCALE GENOMIC DNA]</scope>
    <source>
        <strain evidence="1">LZ3.2</strain>
        <tissue evidence="1">Leaf</tissue>
    </source>
</reference>
<dbReference type="GO" id="GO:0007346">
    <property type="term" value="P:regulation of mitotic cell cycle"/>
    <property type="evidence" value="ECO:0007669"/>
    <property type="project" value="InterPro"/>
</dbReference>
<sequence length="119" mass="13051">MHFMNFSIIVMDNTRDATKLSPLLASKRNSTSVISIRKDLNATKNKFSVGTKDNFAKVLDKGGREALIDLTNSSNPSAKQGSNKGLDKKLSATAAITIQTSISEEQFLHDHKKCIKAQK</sequence>
<gene>
    <name evidence="1" type="ORF">H5410_062116</name>
</gene>
<dbReference type="PANTHER" id="PTHR35125">
    <property type="entry name" value="NEURON NAVIGATOR 1-LIKE-RELATED"/>
    <property type="match status" value="1"/>
</dbReference>
<accession>A0A9J5WBN5</accession>
<dbReference type="EMBL" id="JACXVP010000012">
    <property type="protein sequence ID" value="KAG5572350.1"/>
    <property type="molecule type" value="Genomic_DNA"/>
</dbReference>